<dbReference type="PANTHER" id="PTHR43163">
    <property type="entry name" value="DIPEPTIDE TRANSPORT SYSTEM PERMEASE PROTEIN DPPB-RELATED"/>
    <property type="match status" value="1"/>
</dbReference>
<keyword evidence="6 7" id="KW-0472">Membrane</keyword>
<keyword evidence="2 7" id="KW-0813">Transport</keyword>
<dbReference type="GO" id="GO:0005886">
    <property type="term" value="C:plasma membrane"/>
    <property type="evidence" value="ECO:0007669"/>
    <property type="project" value="UniProtKB-SubCell"/>
</dbReference>
<evidence type="ECO:0000256" key="1">
    <source>
        <dbReference type="ARBA" id="ARBA00004651"/>
    </source>
</evidence>
<gene>
    <name evidence="9" type="ORF">OB919_03970</name>
</gene>
<proteinExistence type="inferred from homology"/>
<feature type="domain" description="ABC transmembrane type-1" evidence="8">
    <location>
        <begin position="105"/>
        <end position="311"/>
    </location>
</feature>
<evidence type="ECO:0000259" key="8">
    <source>
        <dbReference type="PROSITE" id="PS50928"/>
    </source>
</evidence>
<evidence type="ECO:0000256" key="7">
    <source>
        <dbReference type="RuleBase" id="RU363032"/>
    </source>
</evidence>
<dbReference type="Proteomes" id="UP001321047">
    <property type="component" value="Unassembled WGS sequence"/>
</dbReference>
<dbReference type="CDD" id="cd06261">
    <property type="entry name" value="TM_PBP2"/>
    <property type="match status" value="1"/>
</dbReference>
<feature type="transmembrane region" description="Helical" evidence="7">
    <location>
        <begin position="192"/>
        <end position="210"/>
    </location>
</feature>
<evidence type="ECO:0000256" key="6">
    <source>
        <dbReference type="ARBA" id="ARBA00023136"/>
    </source>
</evidence>
<comment type="subcellular location">
    <subcellularLocation>
        <location evidence="1 7">Cell membrane</location>
        <topology evidence="1 7">Multi-pass membrane protein</topology>
    </subcellularLocation>
</comment>
<dbReference type="EMBL" id="JAOPJZ010000002">
    <property type="protein sequence ID" value="MCU4751144.1"/>
    <property type="molecule type" value="Genomic_DNA"/>
</dbReference>
<dbReference type="RefSeq" id="WP_342806622.1">
    <property type="nucleotide sequence ID" value="NZ_JAOPJZ010000002.1"/>
</dbReference>
<evidence type="ECO:0000256" key="4">
    <source>
        <dbReference type="ARBA" id="ARBA00022692"/>
    </source>
</evidence>
<feature type="transmembrane region" description="Helical" evidence="7">
    <location>
        <begin position="245"/>
        <end position="272"/>
    </location>
</feature>
<dbReference type="AlphaFoldDB" id="A0AAP2Z854"/>
<evidence type="ECO:0000313" key="9">
    <source>
        <dbReference type="EMBL" id="MCU4751144.1"/>
    </source>
</evidence>
<reference evidence="9 10" key="1">
    <citation type="submission" date="2022-09" db="EMBL/GenBank/DDBJ databases">
        <title>Enrichment on poylsaccharides allowed isolation of novel metabolic and taxonomic groups of Haloarchaea.</title>
        <authorList>
            <person name="Sorokin D.Y."/>
            <person name="Elcheninov A.G."/>
            <person name="Khizhniak T.V."/>
            <person name="Kolganova T.V."/>
            <person name="Kublanov I.V."/>
        </authorList>
    </citation>
    <scope>NUCLEOTIDE SEQUENCE [LARGE SCALE GENOMIC DNA]</scope>
    <source>
        <strain evidence="9 10">AArc-curdl1</strain>
    </source>
</reference>
<dbReference type="GO" id="GO:0055085">
    <property type="term" value="P:transmembrane transport"/>
    <property type="evidence" value="ECO:0007669"/>
    <property type="project" value="InterPro"/>
</dbReference>
<dbReference type="Gene3D" id="1.10.3720.10">
    <property type="entry name" value="MetI-like"/>
    <property type="match status" value="1"/>
</dbReference>
<protein>
    <submittedName>
        <fullName evidence="9">ABC transporter permease</fullName>
    </submittedName>
</protein>
<keyword evidence="10" id="KW-1185">Reference proteome</keyword>
<comment type="caution">
    <text evidence="9">The sequence shown here is derived from an EMBL/GenBank/DDBJ whole genome shotgun (WGS) entry which is preliminary data.</text>
</comment>
<accession>A0AAP2Z854</accession>
<dbReference type="InterPro" id="IPR000515">
    <property type="entry name" value="MetI-like"/>
</dbReference>
<evidence type="ECO:0000256" key="5">
    <source>
        <dbReference type="ARBA" id="ARBA00022989"/>
    </source>
</evidence>
<organism evidence="9 10">
    <name type="scientific">Natronosalvus hydrolyticus</name>
    <dbReference type="NCBI Taxonomy" id="2979988"/>
    <lineage>
        <taxon>Archaea</taxon>
        <taxon>Methanobacteriati</taxon>
        <taxon>Methanobacteriota</taxon>
        <taxon>Stenosarchaea group</taxon>
        <taxon>Halobacteria</taxon>
        <taxon>Halobacteriales</taxon>
        <taxon>Natrialbaceae</taxon>
        <taxon>Natronosalvus</taxon>
    </lineage>
</organism>
<dbReference type="Pfam" id="PF00528">
    <property type="entry name" value="BPD_transp_1"/>
    <property type="match status" value="1"/>
</dbReference>
<feature type="transmembrane region" description="Helical" evidence="7">
    <location>
        <begin position="144"/>
        <end position="172"/>
    </location>
</feature>
<keyword evidence="3" id="KW-1003">Cell membrane</keyword>
<evidence type="ECO:0000313" key="10">
    <source>
        <dbReference type="Proteomes" id="UP001321047"/>
    </source>
</evidence>
<feature type="transmembrane region" description="Helical" evidence="7">
    <location>
        <begin position="109"/>
        <end position="132"/>
    </location>
</feature>
<evidence type="ECO:0000256" key="2">
    <source>
        <dbReference type="ARBA" id="ARBA00022448"/>
    </source>
</evidence>
<dbReference type="InterPro" id="IPR035906">
    <property type="entry name" value="MetI-like_sf"/>
</dbReference>
<dbReference type="PROSITE" id="PS50928">
    <property type="entry name" value="ABC_TM1"/>
    <property type="match status" value="1"/>
</dbReference>
<keyword evidence="4 7" id="KW-0812">Transmembrane</keyword>
<dbReference type="SUPFAM" id="SSF161098">
    <property type="entry name" value="MetI-like"/>
    <property type="match status" value="1"/>
</dbReference>
<evidence type="ECO:0000256" key="3">
    <source>
        <dbReference type="ARBA" id="ARBA00022475"/>
    </source>
</evidence>
<feature type="transmembrane region" description="Helical" evidence="7">
    <location>
        <begin position="12"/>
        <end position="31"/>
    </location>
</feature>
<keyword evidence="5 7" id="KW-1133">Transmembrane helix</keyword>
<sequence length="327" mass="35392">MSLGRLLLERIVLGVVAVWAVLSLLFGLFTVTGDWVLDRMLGVAGYGGADPEELAEMRAEFLAERGLDRPLSEQYLDWMGNMLTLQWGSSWQSGEAVFPMVLEATGRTAAYVVPSMVLATGIGLAVGLYAASHPRSLRGEGVTATVYSLFGVPNFWIGFLLLTAASTATVGFQWRREFNVIGETQLPFVYEYVLPVVLVTTTLAAAVVSYTRAYALQYYSADLTKLVRAKGGGQRDVSRHVLRNAAIPLVSLIFAETLALLAISVIVIEAVFGIPGLGSLFYNSVWSRDMPVILGATVVIVAFGVVGNIVQDLAYSWLDPRVDTGSR</sequence>
<name>A0AAP2Z854_9EURY</name>
<feature type="transmembrane region" description="Helical" evidence="7">
    <location>
        <begin position="292"/>
        <end position="310"/>
    </location>
</feature>
<comment type="similarity">
    <text evidence="7">Belongs to the binding-protein-dependent transport system permease family.</text>
</comment>
<dbReference type="PANTHER" id="PTHR43163:SF6">
    <property type="entry name" value="DIPEPTIDE TRANSPORT SYSTEM PERMEASE PROTEIN DPPB-RELATED"/>
    <property type="match status" value="1"/>
</dbReference>